<accession>A0A8H3ZF55</accession>
<name>A0A8H3ZF55_9PEZI</name>
<evidence type="ECO:0000313" key="2">
    <source>
        <dbReference type="Proteomes" id="UP000434172"/>
    </source>
</evidence>
<proteinExistence type="predicted"/>
<evidence type="ECO:0000313" key="1">
    <source>
        <dbReference type="EMBL" id="KAF0317349.1"/>
    </source>
</evidence>
<dbReference type="AntiFam" id="ANF00010">
    <property type="entry name" value="tRNA translation"/>
</dbReference>
<dbReference type="EMBL" id="WOWK01000132">
    <property type="protein sequence ID" value="KAF0317349.1"/>
    <property type="molecule type" value="Genomic_DNA"/>
</dbReference>
<gene>
    <name evidence="1" type="ORF">GQ607_015396</name>
</gene>
<dbReference type="Proteomes" id="UP000434172">
    <property type="component" value="Unassembled WGS sequence"/>
</dbReference>
<comment type="caution">
    <text evidence="1">The sequence shown here is derived from an EMBL/GenBank/DDBJ whole genome shotgun (WGS) entry which is preliminary data.</text>
</comment>
<organism evidence="1 2">
    <name type="scientific">Colletotrichum asianum</name>
    <dbReference type="NCBI Taxonomy" id="702518"/>
    <lineage>
        <taxon>Eukaryota</taxon>
        <taxon>Fungi</taxon>
        <taxon>Dikarya</taxon>
        <taxon>Ascomycota</taxon>
        <taxon>Pezizomycotina</taxon>
        <taxon>Sordariomycetes</taxon>
        <taxon>Hypocreomycetidae</taxon>
        <taxon>Glomerellales</taxon>
        <taxon>Glomerellaceae</taxon>
        <taxon>Colletotrichum</taxon>
        <taxon>Colletotrichum gloeosporioides species complex</taxon>
    </lineage>
</organism>
<dbReference type="OrthoDB" id="4851247at2759"/>
<dbReference type="AlphaFoldDB" id="A0A8H3ZF55"/>
<protein>
    <submittedName>
        <fullName evidence="1">Uncharacterized protein</fullName>
    </submittedName>
</protein>
<keyword evidence="2" id="KW-1185">Reference proteome</keyword>
<reference evidence="1 2" key="1">
    <citation type="submission" date="2019-12" db="EMBL/GenBank/DDBJ databases">
        <title>A genome sequence resource for the geographically widespread anthracnose pathogen Colletotrichum asianum.</title>
        <authorList>
            <person name="Meng Y."/>
        </authorList>
    </citation>
    <scope>NUCLEOTIDE SEQUENCE [LARGE SCALE GENOMIC DNA]</scope>
    <source>
        <strain evidence="1 2">ICMP 18580</strain>
    </source>
</reference>
<sequence>MLSTPVCEVGMRPEPVLGSGARKFSRGCGARTKNFFNTLIESTHHTTARRIFFPYMQLIAPSSQQSSWVFPIARLAQSVERETLNLKVVGSTPTSGSIPVSD</sequence>